<protein>
    <submittedName>
        <fullName evidence="1">Uncharacterized protein</fullName>
    </submittedName>
</protein>
<reference evidence="1" key="2">
    <citation type="journal article" date="2015" name="Fish Shellfish Immunol.">
        <title>Early steps in the European eel (Anguilla anguilla)-Vibrio vulnificus interaction in the gills: Role of the RtxA13 toxin.</title>
        <authorList>
            <person name="Callol A."/>
            <person name="Pajuelo D."/>
            <person name="Ebbesson L."/>
            <person name="Teles M."/>
            <person name="MacKenzie S."/>
            <person name="Amaro C."/>
        </authorList>
    </citation>
    <scope>NUCLEOTIDE SEQUENCE</scope>
</reference>
<organism evidence="1">
    <name type="scientific">Anguilla anguilla</name>
    <name type="common">European freshwater eel</name>
    <name type="synonym">Muraena anguilla</name>
    <dbReference type="NCBI Taxonomy" id="7936"/>
    <lineage>
        <taxon>Eukaryota</taxon>
        <taxon>Metazoa</taxon>
        <taxon>Chordata</taxon>
        <taxon>Craniata</taxon>
        <taxon>Vertebrata</taxon>
        <taxon>Euteleostomi</taxon>
        <taxon>Actinopterygii</taxon>
        <taxon>Neopterygii</taxon>
        <taxon>Teleostei</taxon>
        <taxon>Anguilliformes</taxon>
        <taxon>Anguillidae</taxon>
        <taxon>Anguilla</taxon>
    </lineage>
</organism>
<dbReference type="EMBL" id="GBXM01081355">
    <property type="protein sequence ID" value="JAH27222.1"/>
    <property type="molecule type" value="Transcribed_RNA"/>
</dbReference>
<accession>A0A0E9SGX4</accession>
<proteinExistence type="predicted"/>
<evidence type="ECO:0000313" key="1">
    <source>
        <dbReference type="EMBL" id="JAH39920.1"/>
    </source>
</evidence>
<dbReference type="EMBL" id="GBXM01068657">
    <property type="protein sequence ID" value="JAH39920.1"/>
    <property type="molecule type" value="Transcribed_RNA"/>
</dbReference>
<dbReference type="AlphaFoldDB" id="A0A0E9SGX4"/>
<sequence length="30" mass="3528">MYEVVLKHCNALYYHNSFRFCAFAAVVTVM</sequence>
<reference evidence="1" key="1">
    <citation type="submission" date="2014-11" db="EMBL/GenBank/DDBJ databases">
        <authorList>
            <person name="Amaro Gonzalez C."/>
        </authorList>
    </citation>
    <scope>NUCLEOTIDE SEQUENCE</scope>
</reference>
<name>A0A0E9SGX4_ANGAN</name>